<keyword evidence="9" id="KW-1185">Reference proteome</keyword>
<comment type="similarity">
    <text evidence="1 6">Belongs to the protein prenyltransferase subunit alpha family.</text>
</comment>
<dbReference type="PANTHER" id="PTHR11129:SF2">
    <property type="entry name" value="GERANYLGERANYL TRANSFERASE TYPE-2 SUBUNIT ALPHA"/>
    <property type="match status" value="1"/>
</dbReference>
<dbReference type="InterPro" id="IPR002088">
    <property type="entry name" value="Prenyl_trans_a"/>
</dbReference>
<dbReference type="GO" id="GO:0004663">
    <property type="term" value="F:Rab geranylgeranyltransferase activity"/>
    <property type="evidence" value="ECO:0007669"/>
    <property type="project" value="UniProtKB-UniRule"/>
</dbReference>
<dbReference type="AlphaFoldDB" id="A0A135U0U0"/>
<reference evidence="8 9" key="1">
    <citation type="submission" date="2014-02" db="EMBL/GenBank/DDBJ databases">
        <title>The genome sequence of Colletotrichum salicis CBS 607.94.</title>
        <authorList>
            <person name="Baroncelli R."/>
            <person name="Thon M.R."/>
        </authorList>
    </citation>
    <scope>NUCLEOTIDE SEQUENCE [LARGE SCALE GENOMIC DNA]</scope>
    <source>
        <strain evidence="8 9">CBS 607.94</strain>
    </source>
</reference>
<proteinExistence type="inferred from homology"/>
<comment type="caution">
    <text evidence="8">The sequence shown here is derived from an EMBL/GenBank/DDBJ whole genome shotgun (WGS) entry which is preliminary data.</text>
</comment>
<keyword evidence="3 6" id="KW-0808">Transferase</keyword>
<dbReference type="GO" id="GO:0005968">
    <property type="term" value="C:Rab-protein geranylgeranyltransferase complex"/>
    <property type="evidence" value="ECO:0007669"/>
    <property type="project" value="TreeGrafter"/>
</dbReference>
<dbReference type="Gene3D" id="1.25.40.120">
    <property type="entry name" value="Protein prenylyltransferase"/>
    <property type="match status" value="1"/>
</dbReference>
<evidence type="ECO:0000256" key="4">
    <source>
        <dbReference type="ARBA" id="ARBA00022737"/>
    </source>
</evidence>
<dbReference type="PROSITE" id="PS51147">
    <property type="entry name" value="PFTA"/>
    <property type="match status" value="4"/>
</dbReference>
<feature type="compositionally biased region" description="Polar residues" evidence="7">
    <location>
        <begin position="1"/>
        <end position="12"/>
    </location>
</feature>
<organism evidence="8 9">
    <name type="scientific">Colletotrichum salicis</name>
    <dbReference type="NCBI Taxonomy" id="1209931"/>
    <lineage>
        <taxon>Eukaryota</taxon>
        <taxon>Fungi</taxon>
        <taxon>Dikarya</taxon>
        <taxon>Ascomycota</taxon>
        <taxon>Pezizomycotina</taxon>
        <taxon>Sordariomycetes</taxon>
        <taxon>Hypocreomycetidae</taxon>
        <taxon>Glomerellales</taxon>
        <taxon>Glomerellaceae</taxon>
        <taxon>Colletotrichum</taxon>
        <taxon>Colletotrichum acutatum species complex</taxon>
    </lineage>
</organism>
<feature type="compositionally biased region" description="Basic and acidic residues" evidence="7">
    <location>
        <begin position="99"/>
        <end position="110"/>
    </location>
</feature>
<dbReference type="EMBL" id="JFFI01001803">
    <property type="protein sequence ID" value="KXH54021.1"/>
    <property type="molecule type" value="Genomic_DNA"/>
</dbReference>
<keyword evidence="2 6" id="KW-0637">Prenyltransferase</keyword>
<dbReference type="GO" id="GO:0097354">
    <property type="term" value="P:prenylation"/>
    <property type="evidence" value="ECO:0007669"/>
    <property type="project" value="UniProtKB-UniRule"/>
</dbReference>
<keyword evidence="4" id="KW-0677">Repeat</keyword>
<dbReference type="PANTHER" id="PTHR11129">
    <property type="entry name" value="PROTEIN FARNESYLTRANSFERASE ALPHA SUBUNIT/RAB GERANYLGERANYL TRANSFERASE ALPHA SUBUNIT"/>
    <property type="match status" value="1"/>
</dbReference>
<comment type="function">
    <text evidence="6">Catalyzes the transfer of a geranyl-geranyl moiety from geranyl-geranyl pyrophosphate to cysteines occuring in specific C-terminal amino acid sequences.</text>
</comment>
<evidence type="ECO:0000256" key="6">
    <source>
        <dbReference type="RuleBase" id="RU367120"/>
    </source>
</evidence>
<protein>
    <recommendedName>
        <fullName evidence="6">Geranylgeranyl transferase type-2 subunit alpha</fullName>
        <ecNumber evidence="6">2.5.1.60</ecNumber>
    </recommendedName>
    <alternativeName>
        <fullName evidence="6">Geranylgeranyl transferase type II subunit alpha</fullName>
    </alternativeName>
</protein>
<evidence type="ECO:0000313" key="8">
    <source>
        <dbReference type="EMBL" id="KXH54021.1"/>
    </source>
</evidence>
<evidence type="ECO:0000256" key="1">
    <source>
        <dbReference type="ARBA" id="ARBA00006734"/>
    </source>
</evidence>
<accession>A0A135U0U0</accession>
<evidence type="ECO:0000256" key="3">
    <source>
        <dbReference type="ARBA" id="ARBA00022679"/>
    </source>
</evidence>
<dbReference type="EC" id="2.5.1.60" evidence="6"/>
<dbReference type="SUPFAM" id="SSF48439">
    <property type="entry name" value="Protein prenylyltransferase"/>
    <property type="match status" value="1"/>
</dbReference>
<feature type="compositionally biased region" description="Low complexity" evidence="7">
    <location>
        <begin position="22"/>
        <end position="40"/>
    </location>
</feature>
<gene>
    <name evidence="8" type="ORF">CSAL01_10624</name>
</gene>
<evidence type="ECO:0000313" key="9">
    <source>
        <dbReference type="Proteomes" id="UP000070121"/>
    </source>
</evidence>
<sequence>MESVSITTSQPNVFPLPPFPLSIKNSIPSPTPPTTAKTSTRLFPLPSSPVQNRTARHSPHSPETTYRSPAPNRPSQDRQPPRPRRRPPPRLAAARRPGRPGDPRPDHEAPAPEPGALHGMERPQALPNLCIIIKTLAWAVAVGAAREFVSSMHSASVLRRCVALFLDRDPARPRVPTGPREWEEWSELMFTIPLLLEFPKSYWIWKYRSWLLQQAIDRLPRPVARRIWEEELGLVSKMLTKDRRNFHAWGYRRQVVATLESAALDGTSLVEAEFAYTTKMINTDLSNFSAWHNRSNLIPRLLKERGADDEARQKFLEDELDLVREALNVGPEDQSLWFYHHFLVQNMTEESDGRPKIAPSLSSTQKASYVRREIEDIKDLLEDYDDITWIYKALLDYTRALPRIEGRELSEEETEELQTWMAKVRQLDPMRNGRWKDLEKECNLL</sequence>
<dbReference type="Pfam" id="PF01239">
    <property type="entry name" value="PPTA"/>
    <property type="match status" value="4"/>
</dbReference>
<dbReference type="Proteomes" id="UP000070121">
    <property type="component" value="Unassembled WGS sequence"/>
</dbReference>
<feature type="region of interest" description="Disordered" evidence="7">
    <location>
        <begin position="1"/>
        <end position="120"/>
    </location>
</feature>
<dbReference type="OrthoDB" id="1658at2759"/>
<comment type="catalytic activity">
    <reaction evidence="5 6">
        <text>geranylgeranyl diphosphate + L-cysteinyl-[protein] = S-geranylgeranyl-L-cysteinyl-[protein] + diphosphate</text>
        <dbReference type="Rhea" id="RHEA:21240"/>
        <dbReference type="Rhea" id="RHEA-COMP:10131"/>
        <dbReference type="Rhea" id="RHEA-COMP:11537"/>
        <dbReference type="ChEBI" id="CHEBI:29950"/>
        <dbReference type="ChEBI" id="CHEBI:33019"/>
        <dbReference type="ChEBI" id="CHEBI:57533"/>
        <dbReference type="ChEBI" id="CHEBI:86021"/>
        <dbReference type="EC" id="2.5.1.60"/>
    </reaction>
</comment>
<evidence type="ECO:0000256" key="2">
    <source>
        <dbReference type="ARBA" id="ARBA00022602"/>
    </source>
</evidence>
<evidence type="ECO:0000256" key="7">
    <source>
        <dbReference type="SAM" id="MobiDB-lite"/>
    </source>
</evidence>
<dbReference type="STRING" id="1209931.A0A135U0U0"/>
<name>A0A135U0U0_9PEZI</name>
<evidence type="ECO:0000256" key="5">
    <source>
        <dbReference type="ARBA" id="ARBA00047658"/>
    </source>
</evidence>